<name>A0A2N8TBX1_9ACTN</name>
<feature type="transmembrane region" description="Helical" evidence="2">
    <location>
        <begin position="116"/>
        <end position="138"/>
    </location>
</feature>
<comment type="caution">
    <text evidence="3">The sequence shown here is derived from an EMBL/GenBank/DDBJ whole genome shotgun (WGS) entry which is preliminary data.</text>
</comment>
<evidence type="ECO:0000313" key="4">
    <source>
        <dbReference type="Proteomes" id="UP000235943"/>
    </source>
</evidence>
<dbReference type="AlphaFoldDB" id="A0A2N8TBX1"/>
<evidence type="ECO:0000256" key="1">
    <source>
        <dbReference type="SAM" id="MobiDB-lite"/>
    </source>
</evidence>
<dbReference type="Proteomes" id="UP000235943">
    <property type="component" value="Unassembled WGS sequence"/>
</dbReference>
<feature type="region of interest" description="Disordered" evidence="1">
    <location>
        <begin position="144"/>
        <end position="174"/>
    </location>
</feature>
<protein>
    <submittedName>
        <fullName evidence="3">XRE family transcriptional regulator</fullName>
    </submittedName>
</protein>
<evidence type="ECO:0000256" key="2">
    <source>
        <dbReference type="SAM" id="Phobius"/>
    </source>
</evidence>
<gene>
    <name evidence="3" type="ORF">C1J00_41490</name>
</gene>
<accession>A0A2N8TBX1</accession>
<dbReference type="EMBL" id="POUC01000678">
    <property type="protein sequence ID" value="PNG16520.1"/>
    <property type="molecule type" value="Genomic_DNA"/>
</dbReference>
<dbReference type="SUPFAM" id="SSF50370">
    <property type="entry name" value="Ricin B-like lectins"/>
    <property type="match status" value="1"/>
</dbReference>
<dbReference type="InterPro" id="IPR035992">
    <property type="entry name" value="Ricin_B-like_lectins"/>
</dbReference>
<dbReference type="Pfam" id="PF13560">
    <property type="entry name" value="HTH_31"/>
    <property type="match status" value="1"/>
</dbReference>
<keyword evidence="4" id="KW-1185">Reference proteome</keyword>
<sequence>MGNQEELLPHRVQDVGEFIAAMRHLKERSGLTYRQLERRAAERGETLARSTLADVLRGRALPRPELLAAFVRACGDDDRLEMWLAAREEVAGREAAGSEGPATVSRTSPHRAAVKPVLMVAVAVAVLLAGVVGAWLLYGPGGEPTGNARTSRTANPPHLLHSSQPSPPSAGSSRLSGWVRIRPVTAPRLCLTDGRVRDRRYTPLVAVQRPCDQVAPQDTLLEPMGGDTYRIQWHHPDYGMGCLKVLPRGPGAGLLEPMDDCVEDSRFHIEPSGPYVNGTYVLRVDGHGCVGIRGSSRSAGTEAVMERCVGKGGQVFTIEPAR</sequence>
<dbReference type="CDD" id="cd00093">
    <property type="entry name" value="HTH_XRE"/>
    <property type="match status" value="1"/>
</dbReference>
<proteinExistence type="predicted"/>
<keyword evidence="2" id="KW-0472">Membrane</keyword>
<dbReference type="RefSeq" id="WP_102913987.1">
    <property type="nucleotide sequence ID" value="NZ_POUC01000678.1"/>
</dbReference>
<organism evidence="3 4">
    <name type="scientific">Streptomyces cahuitamycinicus</name>
    <dbReference type="NCBI Taxonomy" id="2070367"/>
    <lineage>
        <taxon>Bacteria</taxon>
        <taxon>Bacillati</taxon>
        <taxon>Actinomycetota</taxon>
        <taxon>Actinomycetes</taxon>
        <taxon>Kitasatosporales</taxon>
        <taxon>Streptomycetaceae</taxon>
        <taxon>Streptomyces</taxon>
    </lineage>
</organism>
<dbReference type="CDD" id="cd00161">
    <property type="entry name" value="beta-trefoil_Ricin-like"/>
    <property type="match status" value="1"/>
</dbReference>
<keyword evidence="2" id="KW-1133">Transmembrane helix</keyword>
<reference evidence="3 4" key="1">
    <citation type="submission" date="2018-01" db="EMBL/GenBank/DDBJ databases">
        <title>Draft genome sequence of Streptomyces sp. 13K301.</title>
        <authorList>
            <person name="Sahin N."/>
            <person name="Saygin H."/>
            <person name="Ay H."/>
        </authorList>
    </citation>
    <scope>NUCLEOTIDE SEQUENCE [LARGE SCALE GENOMIC DNA]</scope>
    <source>
        <strain evidence="3 4">13K301</strain>
    </source>
</reference>
<evidence type="ECO:0000313" key="3">
    <source>
        <dbReference type="EMBL" id="PNG16520.1"/>
    </source>
</evidence>
<dbReference type="InterPro" id="IPR001387">
    <property type="entry name" value="Cro/C1-type_HTH"/>
</dbReference>
<feature type="compositionally biased region" description="Low complexity" evidence="1">
    <location>
        <begin position="156"/>
        <end position="173"/>
    </location>
</feature>
<dbReference type="OrthoDB" id="3406160at2"/>
<keyword evidence="2" id="KW-0812">Transmembrane</keyword>